<evidence type="ECO:0000256" key="3">
    <source>
        <dbReference type="ARBA" id="ARBA00022475"/>
    </source>
</evidence>
<evidence type="ECO:0000313" key="11">
    <source>
        <dbReference type="Proteomes" id="UP000000323"/>
    </source>
</evidence>
<comment type="subcellular location">
    <subcellularLocation>
        <location evidence="1 9">Cell membrane</location>
        <topology evidence="1 9">Single-pass membrane protein</topology>
    </subcellularLocation>
</comment>
<evidence type="ECO:0000256" key="2">
    <source>
        <dbReference type="ARBA" id="ARBA00022448"/>
    </source>
</evidence>
<evidence type="ECO:0000256" key="7">
    <source>
        <dbReference type="ARBA" id="ARBA00023010"/>
    </source>
</evidence>
<dbReference type="OrthoDB" id="9813726at2"/>
<dbReference type="Proteomes" id="UP000000323">
    <property type="component" value="Chromosome 2"/>
</dbReference>
<keyword evidence="7 9" id="KW-0811">Translocation</keyword>
<dbReference type="GO" id="GO:0008320">
    <property type="term" value="F:protein transmembrane transporter activity"/>
    <property type="evidence" value="ECO:0007669"/>
    <property type="project" value="UniProtKB-UniRule"/>
</dbReference>
<dbReference type="PRINTS" id="PR01506">
    <property type="entry name" value="TATBPROTEIN"/>
</dbReference>
<evidence type="ECO:0000256" key="8">
    <source>
        <dbReference type="ARBA" id="ARBA00023136"/>
    </source>
</evidence>
<dbReference type="Gene3D" id="1.20.5.3310">
    <property type="match status" value="1"/>
</dbReference>
<evidence type="ECO:0000256" key="4">
    <source>
        <dbReference type="ARBA" id="ARBA00022692"/>
    </source>
</evidence>
<dbReference type="PANTHER" id="PTHR42982">
    <property type="entry name" value="SEC-INDEPENDENT PROTEIN TRANSLOCASE PROTEIN TATA"/>
    <property type="match status" value="1"/>
</dbReference>
<keyword evidence="8 9" id="KW-0472">Membrane</keyword>
<dbReference type="EMBL" id="CP001826">
    <property type="protein sequence ID" value="ACZ43233.1"/>
    <property type="molecule type" value="Genomic_DNA"/>
</dbReference>
<dbReference type="RefSeq" id="WP_012876264.1">
    <property type="nucleotide sequence ID" value="NC_013526.1"/>
</dbReference>
<feature type="transmembrane region" description="Helical" evidence="9">
    <location>
        <begin position="6"/>
        <end position="25"/>
    </location>
</feature>
<dbReference type="InterPro" id="IPR006312">
    <property type="entry name" value="TatA/E"/>
</dbReference>
<dbReference type="Pfam" id="PF02416">
    <property type="entry name" value="TatA_B_E"/>
    <property type="match status" value="1"/>
</dbReference>
<dbReference type="GO" id="GO:0043953">
    <property type="term" value="P:protein transport by the Tat complex"/>
    <property type="evidence" value="ECO:0007669"/>
    <property type="project" value="UniProtKB-UniRule"/>
</dbReference>
<dbReference type="GO" id="GO:0033281">
    <property type="term" value="C:TAT protein transport complex"/>
    <property type="evidence" value="ECO:0007669"/>
    <property type="project" value="UniProtKB-UniRule"/>
</dbReference>
<evidence type="ECO:0000256" key="9">
    <source>
        <dbReference type="HAMAP-Rule" id="MF_00236"/>
    </source>
</evidence>
<dbReference type="eggNOG" id="COG1826">
    <property type="taxonomic scope" value="Bacteria"/>
</dbReference>
<protein>
    <recommendedName>
        <fullName evidence="9">Sec-independent protein translocase protein TatA</fullName>
    </recommendedName>
</protein>
<comment type="subunit">
    <text evidence="9">Forms a complex with TatC.</text>
</comment>
<dbReference type="STRING" id="525904.Tter_2334"/>
<accession>D1CHL2</accession>
<dbReference type="PANTHER" id="PTHR42982:SF1">
    <property type="entry name" value="SEC-INDEPENDENT PROTEIN TRANSLOCASE PROTEIN TATA"/>
    <property type="match status" value="1"/>
</dbReference>
<keyword evidence="4 9" id="KW-0812">Transmembrane</keyword>
<evidence type="ECO:0000256" key="6">
    <source>
        <dbReference type="ARBA" id="ARBA00022989"/>
    </source>
</evidence>
<comment type="similarity">
    <text evidence="9">Belongs to the TatA/E family.</text>
</comment>
<dbReference type="NCBIfam" id="TIGR01411">
    <property type="entry name" value="tatAE"/>
    <property type="match status" value="1"/>
</dbReference>
<dbReference type="HOGENOM" id="CLU_086034_1_5_0"/>
<name>D1CHL2_THET1</name>
<evidence type="ECO:0000313" key="10">
    <source>
        <dbReference type="EMBL" id="ACZ43233.1"/>
    </source>
</evidence>
<gene>
    <name evidence="9" type="primary">tatA</name>
    <name evidence="10" type="ordered locus">Tter_2334</name>
</gene>
<keyword evidence="5 9" id="KW-0653">Protein transport</keyword>
<reference evidence="11" key="1">
    <citation type="journal article" date="2010" name="Stand. Genomic Sci.">
        <title>Complete genome sequence of 'Thermobaculum terrenum' type strain (YNP1).</title>
        <authorList>
            <person name="Kiss H."/>
            <person name="Cleland D."/>
            <person name="Lapidus A."/>
            <person name="Lucas S."/>
            <person name="Glavina Del Rio T."/>
            <person name="Nolan M."/>
            <person name="Tice H."/>
            <person name="Han C."/>
            <person name="Goodwin L."/>
            <person name="Pitluck S."/>
            <person name="Liolios K."/>
            <person name="Ivanova N."/>
            <person name="Mavromatis K."/>
            <person name="Ovchinnikova G."/>
            <person name="Pati A."/>
            <person name="Chen A."/>
            <person name="Palaniappan K."/>
            <person name="Land M."/>
            <person name="Hauser L."/>
            <person name="Chang Y."/>
            <person name="Jeffries C."/>
            <person name="Lu M."/>
            <person name="Brettin T."/>
            <person name="Detter J."/>
            <person name="Goker M."/>
            <person name="Tindall B."/>
            <person name="Beck B."/>
            <person name="McDermott T."/>
            <person name="Woyke T."/>
            <person name="Bristow J."/>
            <person name="Eisen J."/>
            <person name="Markowitz V."/>
            <person name="Hugenholtz P."/>
            <person name="Kyrpides N."/>
            <person name="Klenk H."/>
            <person name="Cheng J."/>
        </authorList>
    </citation>
    <scope>NUCLEOTIDE SEQUENCE [LARGE SCALE GENOMIC DNA]</scope>
    <source>
        <strain evidence="11">ATCC BAA-798 / YNP1</strain>
    </source>
</reference>
<evidence type="ECO:0000256" key="1">
    <source>
        <dbReference type="ARBA" id="ARBA00004162"/>
    </source>
</evidence>
<comment type="function">
    <text evidence="9">Part of the twin-arginine translocation (Tat) system that transports large folded proteins containing a characteristic twin-arginine motif in their signal peptide across membranes. TatA could form the protein-conducting channel of the Tat system.</text>
</comment>
<dbReference type="InterPro" id="IPR003369">
    <property type="entry name" value="TatA/B/E"/>
</dbReference>
<dbReference type="AlphaFoldDB" id="D1CHL2"/>
<keyword evidence="2 9" id="KW-0813">Transport</keyword>
<keyword evidence="6 9" id="KW-1133">Transmembrane helix</keyword>
<evidence type="ECO:0000256" key="5">
    <source>
        <dbReference type="ARBA" id="ARBA00022927"/>
    </source>
</evidence>
<dbReference type="NCBIfam" id="NF011430">
    <property type="entry name" value="PRK14861.1"/>
    <property type="match status" value="1"/>
</dbReference>
<organism evidence="10 11">
    <name type="scientific">Thermobaculum terrenum (strain ATCC BAA-798 / CCMEE 7001 / YNP1)</name>
    <dbReference type="NCBI Taxonomy" id="525904"/>
    <lineage>
        <taxon>Bacteria</taxon>
        <taxon>Bacillati</taxon>
        <taxon>Chloroflexota</taxon>
        <taxon>Chloroflexia</taxon>
        <taxon>Candidatus Thermobaculales</taxon>
        <taxon>Candidatus Thermobaculaceae</taxon>
        <taxon>Thermobaculum</taxon>
    </lineage>
</organism>
<dbReference type="HAMAP" id="MF_00236">
    <property type="entry name" value="TatA_E"/>
    <property type="match status" value="1"/>
</dbReference>
<sequence length="94" mass="10188">MFDLGVPELLIILVVAMLIFGVGKLPEIGASLGRSIREFKDTVSGITEMPEEEDRSRPALADSVKQKVEEKVTEVKDAVKEGVEAAKEEASKTS</sequence>
<keyword evidence="3 9" id="KW-1003">Cell membrane</keyword>
<keyword evidence="11" id="KW-1185">Reference proteome</keyword>
<proteinExistence type="inferred from homology"/>
<dbReference type="KEGG" id="ttr:Tter_2334"/>